<gene>
    <name evidence="1" type="ORF">FIV34_09860</name>
</gene>
<proteinExistence type="predicted"/>
<dbReference type="KEGG" id="lpy:FIV34_09860"/>
<evidence type="ECO:0000313" key="1">
    <source>
        <dbReference type="EMBL" id="QDE39485.1"/>
    </source>
</evidence>
<reference evidence="1 2" key="1">
    <citation type="submission" date="2019-06" db="EMBL/GenBank/DDBJ databases">
        <title>A complete genome sequence for Luteibacter pinisoli MAH-14.</title>
        <authorList>
            <person name="Baltrus D.A."/>
        </authorList>
    </citation>
    <scope>NUCLEOTIDE SEQUENCE [LARGE SCALE GENOMIC DNA]</scope>
    <source>
        <strain evidence="1 2">MAH-14</strain>
    </source>
</reference>
<sequence>MLVVIFLSLAGCSSQKILSGFADGFVHQCRGVTTCVVDASKVTDFSWDEAFVFDASASSETIESKIRMPYPFYRDLTQKILFIKHGSIVAHEDYDYDPDDKHPSVVAFDFDSPPKTGYFHLDRERRKLRVQVVEIKGQRRYFVRPLENLP</sequence>
<organism evidence="1 2">
    <name type="scientific">Luteibacter pinisoli</name>
    <dbReference type="NCBI Taxonomy" id="2589080"/>
    <lineage>
        <taxon>Bacteria</taxon>
        <taxon>Pseudomonadati</taxon>
        <taxon>Pseudomonadota</taxon>
        <taxon>Gammaproteobacteria</taxon>
        <taxon>Lysobacterales</taxon>
        <taxon>Rhodanobacteraceae</taxon>
        <taxon>Luteibacter</taxon>
    </lineage>
</organism>
<accession>A0A4Y5Z4M7</accession>
<dbReference type="RefSeq" id="WP_139982152.1">
    <property type="nucleotide sequence ID" value="NZ_CP041046.1"/>
</dbReference>
<dbReference type="OrthoDB" id="8778044at2"/>
<dbReference type="AlphaFoldDB" id="A0A4Y5Z4M7"/>
<name>A0A4Y5Z4M7_9GAMM</name>
<keyword evidence="2" id="KW-1185">Reference proteome</keyword>
<evidence type="ECO:0000313" key="2">
    <source>
        <dbReference type="Proteomes" id="UP000316093"/>
    </source>
</evidence>
<protein>
    <submittedName>
        <fullName evidence="1">Uncharacterized protein</fullName>
    </submittedName>
</protein>
<dbReference type="Proteomes" id="UP000316093">
    <property type="component" value="Chromosome"/>
</dbReference>
<dbReference type="EMBL" id="CP041046">
    <property type="protein sequence ID" value="QDE39485.1"/>
    <property type="molecule type" value="Genomic_DNA"/>
</dbReference>